<dbReference type="InterPro" id="IPR045338">
    <property type="entry name" value="DUF6535"/>
</dbReference>
<dbReference type="EMBL" id="WIUZ02000011">
    <property type="protein sequence ID" value="KAF9782788.1"/>
    <property type="molecule type" value="Genomic_DNA"/>
</dbReference>
<dbReference type="Proteomes" id="UP000736335">
    <property type="component" value="Unassembled WGS sequence"/>
</dbReference>
<evidence type="ECO:0000313" key="4">
    <source>
        <dbReference type="Proteomes" id="UP000736335"/>
    </source>
</evidence>
<sequence>MVETDRLDETLRALHHVLERVAVANEPPEVDPRGRFFEMFNREADEYEEDLCNKHRKNLNATLIFASSFSAVVGAFIIDTQRELRPDYNEMSFAVLKMLLNATSGIPKKSNVPVPSGPSASAIQVQSILFASLASALLAAFLAMLGKRWLNLHVEGSLVERGHQREPRIREMTTWRFRIIMECIPLVVQVSVLLLGYALAQYMWGLSQTVSAVIAGFTGFGVLFYLFTVFASIVWETCPFQTPVSVALRYVISLVKRHQRRLSEVVRQSTAAVTLARPMDEEPASPHQTPVETLSIPEEADGTRVSDADCISTILQFASTLDAVVAIARFISEINWPSNVRNVPLLGMYDCLGGSFEFMKEGKVLVRPGMRTQAYESARALLHLRVRRLCADATDDTHSIVASKKSSTLSSMGSEKFNGRTSCLAMPITAG</sequence>
<reference evidence="3" key="1">
    <citation type="journal article" date="2020" name="Nat. Commun.">
        <title>Large-scale genome sequencing of mycorrhizal fungi provides insights into the early evolution of symbiotic traits.</title>
        <authorList>
            <person name="Miyauchi S."/>
            <person name="Kiss E."/>
            <person name="Kuo A."/>
            <person name="Drula E."/>
            <person name="Kohler A."/>
            <person name="Sanchez-Garcia M."/>
            <person name="Morin E."/>
            <person name="Andreopoulos B."/>
            <person name="Barry K.W."/>
            <person name="Bonito G."/>
            <person name="Buee M."/>
            <person name="Carver A."/>
            <person name="Chen C."/>
            <person name="Cichocki N."/>
            <person name="Clum A."/>
            <person name="Culley D."/>
            <person name="Crous P.W."/>
            <person name="Fauchery L."/>
            <person name="Girlanda M."/>
            <person name="Hayes R.D."/>
            <person name="Keri Z."/>
            <person name="LaButti K."/>
            <person name="Lipzen A."/>
            <person name="Lombard V."/>
            <person name="Magnuson J."/>
            <person name="Maillard F."/>
            <person name="Murat C."/>
            <person name="Nolan M."/>
            <person name="Ohm R.A."/>
            <person name="Pangilinan J."/>
            <person name="Pereira M.F."/>
            <person name="Perotto S."/>
            <person name="Peter M."/>
            <person name="Pfister S."/>
            <person name="Riley R."/>
            <person name="Sitrit Y."/>
            <person name="Stielow J.B."/>
            <person name="Szollosi G."/>
            <person name="Zifcakova L."/>
            <person name="Stursova M."/>
            <person name="Spatafora J.W."/>
            <person name="Tedersoo L."/>
            <person name="Vaario L.M."/>
            <person name="Yamada A."/>
            <person name="Yan M."/>
            <person name="Wang P."/>
            <person name="Xu J."/>
            <person name="Bruns T."/>
            <person name="Baldrian P."/>
            <person name="Vilgalys R."/>
            <person name="Dunand C."/>
            <person name="Henrissat B."/>
            <person name="Grigoriev I.V."/>
            <person name="Hibbett D."/>
            <person name="Nagy L.G."/>
            <person name="Martin F.M."/>
        </authorList>
    </citation>
    <scope>NUCLEOTIDE SEQUENCE</scope>
    <source>
        <strain evidence="3">UH-Tt-Lm1</strain>
    </source>
</reference>
<keyword evidence="4" id="KW-1185">Reference proteome</keyword>
<keyword evidence="1" id="KW-0812">Transmembrane</keyword>
<evidence type="ECO:0000313" key="3">
    <source>
        <dbReference type="EMBL" id="KAF9782788.1"/>
    </source>
</evidence>
<accession>A0A9P6HA36</accession>
<proteinExistence type="predicted"/>
<feature type="transmembrane region" description="Helical" evidence="1">
    <location>
        <begin position="179"/>
        <end position="200"/>
    </location>
</feature>
<gene>
    <name evidence="3" type="ORF">BJ322DRAFT_172137</name>
</gene>
<feature type="transmembrane region" description="Helical" evidence="1">
    <location>
        <begin position="59"/>
        <end position="78"/>
    </location>
</feature>
<name>A0A9P6HA36_9AGAM</name>
<reference evidence="3" key="2">
    <citation type="submission" date="2020-11" db="EMBL/GenBank/DDBJ databases">
        <authorList>
            <consortium name="DOE Joint Genome Institute"/>
            <person name="Kuo A."/>
            <person name="Miyauchi S."/>
            <person name="Kiss E."/>
            <person name="Drula E."/>
            <person name="Kohler A."/>
            <person name="Sanchez-Garcia M."/>
            <person name="Andreopoulos B."/>
            <person name="Barry K.W."/>
            <person name="Bonito G."/>
            <person name="Buee M."/>
            <person name="Carver A."/>
            <person name="Chen C."/>
            <person name="Cichocki N."/>
            <person name="Clum A."/>
            <person name="Culley D."/>
            <person name="Crous P.W."/>
            <person name="Fauchery L."/>
            <person name="Girlanda M."/>
            <person name="Hayes R."/>
            <person name="Keri Z."/>
            <person name="Labutti K."/>
            <person name="Lipzen A."/>
            <person name="Lombard V."/>
            <person name="Magnuson J."/>
            <person name="Maillard F."/>
            <person name="Morin E."/>
            <person name="Murat C."/>
            <person name="Nolan M."/>
            <person name="Ohm R."/>
            <person name="Pangilinan J."/>
            <person name="Pereira M."/>
            <person name="Perotto S."/>
            <person name="Peter M."/>
            <person name="Riley R."/>
            <person name="Sitrit Y."/>
            <person name="Stielow B."/>
            <person name="Szollosi G."/>
            <person name="Zifcakova L."/>
            <person name="Stursova M."/>
            <person name="Spatafora J.W."/>
            <person name="Tedersoo L."/>
            <person name="Vaario L.-M."/>
            <person name="Yamada A."/>
            <person name="Yan M."/>
            <person name="Wang P."/>
            <person name="Xu J."/>
            <person name="Bruns T."/>
            <person name="Baldrian P."/>
            <person name="Vilgalys R."/>
            <person name="Henrissat B."/>
            <person name="Grigoriev I.V."/>
            <person name="Hibbett D."/>
            <person name="Nagy L.G."/>
            <person name="Martin F.M."/>
        </authorList>
    </citation>
    <scope>NUCLEOTIDE SEQUENCE</scope>
    <source>
        <strain evidence="3">UH-Tt-Lm1</strain>
    </source>
</reference>
<feature type="transmembrane region" description="Helical" evidence="1">
    <location>
        <begin position="123"/>
        <end position="145"/>
    </location>
</feature>
<dbReference type="AlphaFoldDB" id="A0A9P6HA36"/>
<organism evidence="3 4">
    <name type="scientific">Thelephora terrestris</name>
    <dbReference type="NCBI Taxonomy" id="56493"/>
    <lineage>
        <taxon>Eukaryota</taxon>
        <taxon>Fungi</taxon>
        <taxon>Dikarya</taxon>
        <taxon>Basidiomycota</taxon>
        <taxon>Agaricomycotina</taxon>
        <taxon>Agaricomycetes</taxon>
        <taxon>Thelephorales</taxon>
        <taxon>Thelephoraceae</taxon>
        <taxon>Thelephora</taxon>
    </lineage>
</organism>
<dbReference type="OrthoDB" id="3219854at2759"/>
<dbReference type="Pfam" id="PF20153">
    <property type="entry name" value="DUF6535"/>
    <property type="match status" value="1"/>
</dbReference>
<comment type="caution">
    <text evidence="3">The sequence shown here is derived from an EMBL/GenBank/DDBJ whole genome shotgun (WGS) entry which is preliminary data.</text>
</comment>
<feature type="domain" description="DUF6535" evidence="2">
    <location>
        <begin position="39"/>
        <end position="204"/>
    </location>
</feature>
<keyword evidence="1" id="KW-1133">Transmembrane helix</keyword>
<keyword evidence="1" id="KW-0472">Membrane</keyword>
<protein>
    <recommendedName>
        <fullName evidence="2">DUF6535 domain-containing protein</fullName>
    </recommendedName>
</protein>
<evidence type="ECO:0000256" key="1">
    <source>
        <dbReference type="SAM" id="Phobius"/>
    </source>
</evidence>
<feature type="transmembrane region" description="Helical" evidence="1">
    <location>
        <begin position="212"/>
        <end position="235"/>
    </location>
</feature>
<evidence type="ECO:0000259" key="2">
    <source>
        <dbReference type="Pfam" id="PF20153"/>
    </source>
</evidence>